<evidence type="ECO:0000313" key="1">
    <source>
        <dbReference type="EMBL" id="KAJ3783921.1"/>
    </source>
</evidence>
<gene>
    <name evidence="1" type="ORF">GGU10DRAFT_388715</name>
</gene>
<sequence length="220" mass="25113">METWLKDNSSILFFIRHITVIGRMPAFWRQPRNESFVPAVTKWASLVQSCSLKRYHPSTHLHIRNWTQISLDTTPFGDPAADALAKYACLRSLHGIFINGLPEAGFRSSAFDRIVKLSPNLKDISRTSRRGGSCIIYGNKRAQDRGRQKFMIDAPNRKYIKSLQMDDVDAHMLEELGSYLHLDQLTTLKNIIPYSDFLHLALDDLAHTSSVLSNILISIW</sequence>
<reference evidence="1" key="1">
    <citation type="submission" date="2022-08" db="EMBL/GenBank/DDBJ databases">
        <authorList>
            <consortium name="DOE Joint Genome Institute"/>
            <person name="Min B."/>
            <person name="Riley R."/>
            <person name="Sierra-Patev S."/>
            <person name="Naranjo-Ortiz M."/>
            <person name="Looney B."/>
            <person name="Konkel Z."/>
            <person name="Slot J.C."/>
            <person name="Sakamoto Y."/>
            <person name="Steenwyk J.L."/>
            <person name="Rokas A."/>
            <person name="Carro J."/>
            <person name="Camarero S."/>
            <person name="Ferreira P."/>
            <person name="Molpeceres G."/>
            <person name="Ruiz-Duenas F.J."/>
            <person name="Serrano A."/>
            <person name="Henrissat B."/>
            <person name="Drula E."/>
            <person name="Hughes K.W."/>
            <person name="Mata J.L."/>
            <person name="Ishikawa N.K."/>
            <person name="Vargas-Isla R."/>
            <person name="Ushijima S."/>
            <person name="Smith C.A."/>
            <person name="Ahrendt S."/>
            <person name="Andreopoulos W."/>
            <person name="He G."/>
            <person name="Labutti K."/>
            <person name="Lipzen A."/>
            <person name="Ng V."/>
            <person name="Sandor L."/>
            <person name="Barry K."/>
            <person name="Martinez A.T."/>
            <person name="Xiao Y."/>
            <person name="Gibbons J.G."/>
            <person name="Terashima K."/>
            <person name="Hibbett D.S."/>
            <person name="Grigoriev I.V."/>
        </authorList>
    </citation>
    <scope>NUCLEOTIDE SEQUENCE</scope>
    <source>
        <strain evidence="1">TFB10291</strain>
    </source>
</reference>
<dbReference type="AlphaFoldDB" id="A0AA38KR17"/>
<proteinExistence type="predicted"/>
<keyword evidence="2" id="KW-1185">Reference proteome</keyword>
<evidence type="ECO:0000313" key="2">
    <source>
        <dbReference type="Proteomes" id="UP001163798"/>
    </source>
</evidence>
<dbReference type="Proteomes" id="UP001163798">
    <property type="component" value="Unassembled WGS sequence"/>
</dbReference>
<accession>A0AA38KR17</accession>
<comment type="caution">
    <text evidence="1">The sequence shown here is derived from an EMBL/GenBank/DDBJ whole genome shotgun (WGS) entry which is preliminary data.</text>
</comment>
<protein>
    <submittedName>
        <fullName evidence="1">Uncharacterized protein</fullName>
    </submittedName>
</protein>
<name>A0AA38KR17_9AGAR</name>
<dbReference type="EMBL" id="MU793398">
    <property type="protein sequence ID" value="KAJ3783921.1"/>
    <property type="molecule type" value="Genomic_DNA"/>
</dbReference>
<organism evidence="1 2">
    <name type="scientific">Lentinula aff. detonsa</name>
    <dbReference type="NCBI Taxonomy" id="2804958"/>
    <lineage>
        <taxon>Eukaryota</taxon>
        <taxon>Fungi</taxon>
        <taxon>Dikarya</taxon>
        <taxon>Basidiomycota</taxon>
        <taxon>Agaricomycotina</taxon>
        <taxon>Agaricomycetes</taxon>
        <taxon>Agaricomycetidae</taxon>
        <taxon>Agaricales</taxon>
        <taxon>Marasmiineae</taxon>
        <taxon>Omphalotaceae</taxon>
        <taxon>Lentinula</taxon>
    </lineage>
</organism>